<dbReference type="InterPro" id="IPR013078">
    <property type="entry name" value="His_Pase_superF_clade-1"/>
</dbReference>
<gene>
    <name evidence="1" type="ORF">GRAN_4595</name>
</gene>
<dbReference type="Pfam" id="PF00300">
    <property type="entry name" value="His_Phos_1"/>
    <property type="match status" value="1"/>
</dbReference>
<comment type="caution">
    <text evidence="1">The sequence shown here is derived from an EMBL/GenBank/DDBJ whole genome shotgun (WGS) entry which is preliminary data.</text>
</comment>
<name>A0A4Q0SXX8_9BACT</name>
<accession>A0A4Q0SXX8</accession>
<dbReference type="Gene3D" id="3.40.50.1240">
    <property type="entry name" value="Phosphoglycerate mutase-like"/>
    <property type="match status" value="1"/>
</dbReference>
<dbReference type="EMBL" id="RDSM01000004">
    <property type="protein sequence ID" value="RXH54299.1"/>
    <property type="molecule type" value="Genomic_DNA"/>
</dbReference>
<reference evidence="2" key="2">
    <citation type="submission" date="2019-02" db="EMBL/GenBank/DDBJ databases">
        <title>Granulicella sibirica sp. nov., a psychrotolerant acidobacterium isolated from an organic soil layer in forested tundra, West Siberia.</title>
        <authorList>
            <person name="Oshkin I.Y."/>
            <person name="Kulichevskaya I.S."/>
            <person name="Rijpstra W.I.C."/>
            <person name="Sinninghe Damste J.S."/>
            <person name="Rakitin A.L."/>
            <person name="Ravin N.V."/>
            <person name="Dedysh S.N."/>
        </authorList>
    </citation>
    <scope>NUCLEOTIDE SEQUENCE [LARGE SCALE GENOMIC DNA]</scope>
    <source>
        <strain evidence="2">AF10</strain>
    </source>
</reference>
<evidence type="ECO:0000313" key="2">
    <source>
        <dbReference type="Proteomes" id="UP000289437"/>
    </source>
</evidence>
<evidence type="ECO:0000313" key="1">
    <source>
        <dbReference type="EMBL" id="RXH54299.1"/>
    </source>
</evidence>
<organism evidence="1 2">
    <name type="scientific">Granulicella sibirica</name>
    <dbReference type="NCBI Taxonomy" id="2479048"/>
    <lineage>
        <taxon>Bacteria</taxon>
        <taxon>Pseudomonadati</taxon>
        <taxon>Acidobacteriota</taxon>
        <taxon>Terriglobia</taxon>
        <taxon>Terriglobales</taxon>
        <taxon>Acidobacteriaceae</taxon>
        <taxon>Granulicella</taxon>
    </lineage>
</organism>
<dbReference type="AlphaFoldDB" id="A0A4Q0SXX8"/>
<dbReference type="InterPro" id="IPR029033">
    <property type="entry name" value="His_PPase_superfam"/>
</dbReference>
<proteinExistence type="predicted"/>
<protein>
    <submittedName>
        <fullName evidence="1">Putative phosphoglycerate mutase</fullName>
    </submittedName>
</protein>
<keyword evidence="2" id="KW-1185">Reference proteome</keyword>
<reference evidence="1 2" key="1">
    <citation type="submission" date="2018-11" db="EMBL/GenBank/DDBJ databases">
        <authorList>
            <person name="Mardanov A.V."/>
            <person name="Ravin N.V."/>
            <person name="Dedysh S.N."/>
        </authorList>
    </citation>
    <scope>NUCLEOTIDE SEQUENCE [LARGE SCALE GENOMIC DNA]</scope>
    <source>
        <strain evidence="1 2">AF10</strain>
    </source>
</reference>
<dbReference type="SUPFAM" id="SSF53254">
    <property type="entry name" value="Phosphoglycerate mutase-like"/>
    <property type="match status" value="1"/>
</dbReference>
<sequence length="105" mass="11839">MEPESNPSRITFISHAATGASRAASFPLDESVLPKEYEEISSLSWAAPHARYVLCGPEQRTRQTAEALNLSAEVDLELRDCDYGNWCGYDSKQFRRRILKVCWSG</sequence>
<dbReference type="Proteomes" id="UP000289437">
    <property type="component" value="Unassembled WGS sequence"/>
</dbReference>